<dbReference type="Proteomes" id="UP001172673">
    <property type="component" value="Unassembled WGS sequence"/>
</dbReference>
<dbReference type="GO" id="GO:0004557">
    <property type="term" value="F:alpha-galactosidase activity"/>
    <property type="evidence" value="ECO:0007669"/>
    <property type="project" value="UniProtKB-EC"/>
</dbReference>
<dbReference type="SUPFAM" id="SSF51445">
    <property type="entry name" value="(Trans)glycosidases"/>
    <property type="match status" value="1"/>
</dbReference>
<accession>A0AA39CFJ8</accession>
<evidence type="ECO:0000313" key="6">
    <source>
        <dbReference type="EMBL" id="KAJ9606683.1"/>
    </source>
</evidence>
<evidence type="ECO:0000313" key="7">
    <source>
        <dbReference type="Proteomes" id="UP001172673"/>
    </source>
</evidence>
<protein>
    <recommendedName>
        <fullName evidence="2">alpha-galactosidase</fullName>
        <ecNumber evidence="2">3.2.1.22</ecNumber>
    </recommendedName>
</protein>
<feature type="region of interest" description="Disordered" evidence="3">
    <location>
        <begin position="35"/>
        <end position="63"/>
    </location>
</feature>
<gene>
    <name evidence="6" type="ORF">H2200_008691</name>
</gene>
<evidence type="ECO:0000256" key="3">
    <source>
        <dbReference type="SAM" id="MobiDB-lite"/>
    </source>
</evidence>
<dbReference type="EC" id="3.2.1.22" evidence="2"/>
<dbReference type="Gene3D" id="3.20.20.70">
    <property type="entry name" value="Aldolase class I"/>
    <property type="match status" value="1"/>
</dbReference>
<dbReference type="PANTHER" id="PTHR35273">
    <property type="entry name" value="ALPHA-1,4 POLYGALACTOSAMINIDASE, PUTATIVE (AFU_ORTHOLOGUE AFUA_3G07890)-RELATED"/>
    <property type="match status" value="1"/>
</dbReference>
<sequence>MQKSARKRLLMAVSILVVVFGLAVGLGVGLTQKHSHNSSATATATPTPTSSPSNSTSSAKVWQPKNGTTWNIQLLKPLTSPSKGDFDVWDIDLFDNTQETISSLKNQSAKVICYFSAGSSEDWRPDYSSFASSDLGNGLDGWPGENWLNLSSPNVRKTMEKRLDLAHSKGCDGVDPDNVDGYDNDNGLSLTQQDSIEYMQFLATAAHQRGMAIGLKNAGALISSLLDAVQWSVNEQCV</sequence>
<dbReference type="EMBL" id="JAPDRK010000013">
    <property type="protein sequence ID" value="KAJ9606683.1"/>
    <property type="molecule type" value="Genomic_DNA"/>
</dbReference>
<evidence type="ECO:0000259" key="5">
    <source>
        <dbReference type="Pfam" id="PF03537"/>
    </source>
</evidence>
<organism evidence="6 7">
    <name type="scientific">Cladophialophora chaetospira</name>
    <dbReference type="NCBI Taxonomy" id="386627"/>
    <lineage>
        <taxon>Eukaryota</taxon>
        <taxon>Fungi</taxon>
        <taxon>Dikarya</taxon>
        <taxon>Ascomycota</taxon>
        <taxon>Pezizomycotina</taxon>
        <taxon>Eurotiomycetes</taxon>
        <taxon>Chaetothyriomycetidae</taxon>
        <taxon>Chaetothyriales</taxon>
        <taxon>Herpotrichiellaceae</taxon>
        <taxon>Cladophialophora</taxon>
    </lineage>
</organism>
<dbReference type="AlphaFoldDB" id="A0AA39CFJ8"/>
<evidence type="ECO:0000256" key="2">
    <source>
        <dbReference type="ARBA" id="ARBA00012755"/>
    </source>
</evidence>
<dbReference type="InterPro" id="IPR017853">
    <property type="entry name" value="GH"/>
</dbReference>
<dbReference type="InterPro" id="IPR004352">
    <property type="entry name" value="GH114_TIM-barrel"/>
</dbReference>
<reference evidence="6" key="1">
    <citation type="submission" date="2022-10" db="EMBL/GenBank/DDBJ databases">
        <title>Culturing micro-colonial fungi from biological soil crusts in the Mojave desert and describing Neophaeococcomyces mojavensis, and introducing the new genera and species Taxawa tesnikishii.</title>
        <authorList>
            <person name="Kurbessoian T."/>
            <person name="Stajich J.E."/>
        </authorList>
    </citation>
    <scope>NUCLEOTIDE SEQUENCE</scope>
    <source>
        <strain evidence="6">TK_41</strain>
    </source>
</reference>
<keyword evidence="7" id="KW-1185">Reference proteome</keyword>
<dbReference type="Pfam" id="PF03537">
    <property type="entry name" value="Glyco_hydro_114"/>
    <property type="match status" value="1"/>
</dbReference>
<dbReference type="PANTHER" id="PTHR35273:SF2">
    <property type="entry name" value="ALPHA-GALACTOSIDASE"/>
    <property type="match status" value="1"/>
</dbReference>
<dbReference type="InterPro" id="IPR013785">
    <property type="entry name" value="Aldolase_TIM"/>
</dbReference>
<evidence type="ECO:0000256" key="1">
    <source>
        <dbReference type="ARBA" id="ARBA00001255"/>
    </source>
</evidence>
<feature type="signal peptide" evidence="4">
    <location>
        <begin position="1"/>
        <end position="25"/>
    </location>
</feature>
<feature type="chain" id="PRO_5041394482" description="alpha-galactosidase" evidence="4">
    <location>
        <begin position="26"/>
        <end position="238"/>
    </location>
</feature>
<evidence type="ECO:0000256" key="4">
    <source>
        <dbReference type="SAM" id="SignalP"/>
    </source>
</evidence>
<comment type="caution">
    <text evidence="6">The sequence shown here is derived from an EMBL/GenBank/DDBJ whole genome shotgun (WGS) entry which is preliminary data.</text>
</comment>
<comment type="catalytic activity">
    <reaction evidence="1">
        <text>Hydrolysis of terminal, non-reducing alpha-D-galactose residues in alpha-D-galactosides, including galactose oligosaccharides, galactomannans and galactolipids.</text>
        <dbReference type="EC" id="3.2.1.22"/>
    </reaction>
</comment>
<feature type="compositionally biased region" description="Low complexity" evidence="3">
    <location>
        <begin position="37"/>
        <end position="59"/>
    </location>
</feature>
<keyword evidence="4" id="KW-0732">Signal</keyword>
<proteinExistence type="predicted"/>
<feature type="domain" description="Glycoside-hydrolase family GH114 TIM-barrel" evidence="5">
    <location>
        <begin position="69"/>
        <end position="238"/>
    </location>
</feature>
<name>A0AA39CFJ8_9EURO</name>